<accession>A0A2Z7B9F2</accession>
<organism evidence="1 2">
    <name type="scientific">Dorcoceras hygrometricum</name>
    <dbReference type="NCBI Taxonomy" id="472368"/>
    <lineage>
        <taxon>Eukaryota</taxon>
        <taxon>Viridiplantae</taxon>
        <taxon>Streptophyta</taxon>
        <taxon>Embryophyta</taxon>
        <taxon>Tracheophyta</taxon>
        <taxon>Spermatophyta</taxon>
        <taxon>Magnoliopsida</taxon>
        <taxon>eudicotyledons</taxon>
        <taxon>Gunneridae</taxon>
        <taxon>Pentapetalae</taxon>
        <taxon>asterids</taxon>
        <taxon>lamiids</taxon>
        <taxon>Lamiales</taxon>
        <taxon>Gesneriaceae</taxon>
        <taxon>Didymocarpoideae</taxon>
        <taxon>Trichosporeae</taxon>
        <taxon>Loxocarpinae</taxon>
        <taxon>Dorcoceras</taxon>
    </lineage>
</organism>
<keyword evidence="2" id="KW-1185">Reference proteome</keyword>
<dbReference type="Proteomes" id="UP000250235">
    <property type="component" value="Unassembled WGS sequence"/>
</dbReference>
<dbReference type="AlphaFoldDB" id="A0A2Z7B9F2"/>
<sequence length="213" mass="23349">MLTNTRHFLAQSHATRDVYQQQLQFATKTSRSSSITLTSSLLIQNSPAGATVSTSGKKREMKIEFRLLSDILAKTISVKAGLPFNIFKDMVTPGSKQAKGYAIQICLLLINVPHLALGDSKEFHASKILTAKTVRPYIAVVDKSEVEDVSWVKKTPLKRAVSRKRPATVDEPVVKKKRTCVGKASAVTASPALEAVPVTNRSFLSPQLVIYEI</sequence>
<evidence type="ECO:0000313" key="1">
    <source>
        <dbReference type="EMBL" id="KZV28526.1"/>
    </source>
</evidence>
<gene>
    <name evidence="1" type="ORF">F511_15606</name>
</gene>
<reference evidence="1 2" key="1">
    <citation type="journal article" date="2015" name="Proc. Natl. Acad. Sci. U.S.A.">
        <title>The resurrection genome of Boea hygrometrica: A blueprint for survival of dehydration.</title>
        <authorList>
            <person name="Xiao L."/>
            <person name="Yang G."/>
            <person name="Zhang L."/>
            <person name="Yang X."/>
            <person name="Zhao S."/>
            <person name="Ji Z."/>
            <person name="Zhou Q."/>
            <person name="Hu M."/>
            <person name="Wang Y."/>
            <person name="Chen M."/>
            <person name="Xu Y."/>
            <person name="Jin H."/>
            <person name="Xiao X."/>
            <person name="Hu G."/>
            <person name="Bao F."/>
            <person name="Hu Y."/>
            <person name="Wan P."/>
            <person name="Li L."/>
            <person name="Deng X."/>
            <person name="Kuang T."/>
            <person name="Xiang C."/>
            <person name="Zhu J.K."/>
            <person name="Oliver M.J."/>
            <person name="He Y."/>
        </authorList>
    </citation>
    <scope>NUCLEOTIDE SEQUENCE [LARGE SCALE GENOMIC DNA]</scope>
    <source>
        <strain evidence="2">cv. XS01</strain>
    </source>
</reference>
<name>A0A2Z7B9F2_9LAMI</name>
<proteinExistence type="predicted"/>
<evidence type="ECO:0000313" key="2">
    <source>
        <dbReference type="Proteomes" id="UP000250235"/>
    </source>
</evidence>
<protein>
    <submittedName>
        <fullName evidence="1">Uncharacterized protein</fullName>
    </submittedName>
</protein>
<dbReference type="EMBL" id="KV010113">
    <property type="protein sequence ID" value="KZV28526.1"/>
    <property type="molecule type" value="Genomic_DNA"/>
</dbReference>